<keyword evidence="2 5" id="KW-0812">Transmembrane</keyword>
<feature type="transmembrane region" description="Helical" evidence="5">
    <location>
        <begin position="369"/>
        <end position="384"/>
    </location>
</feature>
<feature type="domain" description="EamA" evidence="6">
    <location>
        <begin position="143"/>
        <end position="222"/>
    </location>
</feature>
<keyword evidence="4 5" id="KW-0472">Membrane</keyword>
<dbReference type="PANTHER" id="PTHR23051">
    <property type="entry name" value="SOLUTE CARRIER FAMILY 35, MEMBER F5"/>
    <property type="match status" value="1"/>
</dbReference>
<dbReference type="Pfam" id="PF00892">
    <property type="entry name" value="EamA"/>
    <property type="match status" value="2"/>
</dbReference>
<feature type="transmembrane region" description="Helical" evidence="5">
    <location>
        <begin position="309"/>
        <end position="331"/>
    </location>
</feature>
<name>A0A2I1G8B3_9GLOM</name>
<feature type="transmembrane region" description="Helical" evidence="5">
    <location>
        <begin position="172"/>
        <end position="198"/>
    </location>
</feature>
<protein>
    <recommendedName>
        <fullName evidence="6">EamA domain-containing protein</fullName>
    </recommendedName>
</protein>
<accession>A0A2I1G8B3</accession>
<keyword evidence="3 5" id="KW-1133">Transmembrane helix</keyword>
<organism evidence="7 8">
    <name type="scientific">Rhizophagus irregularis</name>
    <dbReference type="NCBI Taxonomy" id="588596"/>
    <lineage>
        <taxon>Eukaryota</taxon>
        <taxon>Fungi</taxon>
        <taxon>Fungi incertae sedis</taxon>
        <taxon>Mucoromycota</taxon>
        <taxon>Glomeromycotina</taxon>
        <taxon>Glomeromycetes</taxon>
        <taxon>Glomerales</taxon>
        <taxon>Glomeraceae</taxon>
        <taxon>Rhizophagus</taxon>
    </lineage>
</organism>
<dbReference type="Proteomes" id="UP000234323">
    <property type="component" value="Unassembled WGS sequence"/>
</dbReference>
<feature type="transmembrane region" description="Helical" evidence="5">
    <location>
        <begin position="42"/>
        <end position="62"/>
    </location>
</feature>
<evidence type="ECO:0000256" key="4">
    <source>
        <dbReference type="ARBA" id="ARBA00023136"/>
    </source>
</evidence>
<feature type="transmembrane region" description="Helical" evidence="5">
    <location>
        <begin position="149"/>
        <end position="166"/>
    </location>
</feature>
<dbReference type="VEuPathDB" id="FungiDB:RhiirA1_531221"/>
<evidence type="ECO:0000256" key="2">
    <source>
        <dbReference type="ARBA" id="ARBA00022692"/>
    </source>
</evidence>
<dbReference type="PANTHER" id="PTHR23051:SF0">
    <property type="entry name" value="SOLUTE CARRIER FAMILY 35 MEMBER F5"/>
    <property type="match status" value="1"/>
</dbReference>
<feature type="transmembrane region" description="Helical" evidence="5">
    <location>
        <begin position="343"/>
        <end position="363"/>
    </location>
</feature>
<gene>
    <name evidence="7" type="ORF">RhiirA4_507509</name>
</gene>
<dbReference type="EMBL" id="LLXI01000222">
    <property type="protein sequence ID" value="PKY42868.1"/>
    <property type="molecule type" value="Genomic_DNA"/>
</dbReference>
<sequence length="385" mass="43079">MYFTERHRYAIGILTLLCVVFIWVGSSFLMNNIFANQKYNKPFVITYTCAASFSLYLLYFICNKKRHIDKQRMTNFNTALYDVLSRSSSERSLNSNDGMNESQENIMLQPTLSHNNSEVGLVLTNNHPHIDPHDVLSSMHDEEKLTTRQIAELGFTFCILWFAANWSTNASIAYTSVASSTILSSTSGLFTLIIGSLFGVEKFTLIKLAAVLISIFGVFLISNGDEFSSDEPGDDIPTNPLFGNLLALMGAFFYGSYTILLKLRIQNESHVNMPLFFGFVGIFNVILLSPIFPLLHFTGLEQFELPPNITIWTMIAINALIGTFLSDYLWLLAVLLTSPLTATLGLSLTIPIALIGDIFFKGLVMSKEYWLGVFMIVGGFLCVNF</sequence>
<keyword evidence="8" id="KW-1185">Reference proteome</keyword>
<feature type="transmembrane region" description="Helical" evidence="5">
    <location>
        <begin position="275"/>
        <end position="297"/>
    </location>
</feature>
<dbReference type="VEuPathDB" id="FungiDB:FUN_000914"/>
<dbReference type="VEuPathDB" id="FungiDB:RhiirFUN_018301"/>
<evidence type="ECO:0000313" key="7">
    <source>
        <dbReference type="EMBL" id="PKY42868.1"/>
    </source>
</evidence>
<feature type="transmembrane region" description="Helical" evidence="5">
    <location>
        <begin position="242"/>
        <end position="263"/>
    </location>
</feature>
<evidence type="ECO:0000256" key="1">
    <source>
        <dbReference type="ARBA" id="ARBA00004141"/>
    </source>
</evidence>
<feature type="domain" description="EamA" evidence="6">
    <location>
        <begin position="242"/>
        <end position="384"/>
    </location>
</feature>
<evidence type="ECO:0000256" key="5">
    <source>
        <dbReference type="SAM" id="Phobius"/>
    </source>
</evidence>
<evidence type="ECO:0000256" key="3">
    <source>
        <dbReference type="ARBA" id="ARBA00022989"/>
    </source>
</evidence>
<reference evidence="7 8" key="1">
    <citation type="submission" date="2015-10" db="EMBL/GenBank/DDBJ databases">
        <title>Genome analyses suggest a sexual origin of heterokaryosis in a supposedly ancient asexual fungus.</title>
        <authorList>
            <person name="Ropars J."/>
            <person name="Sedzielewska K."/>
            <person name="Noel J."/>
            <person name="Charron P."/>
            <person name="Farinelli L."/>
            <person name="Marton T."/>
            <person name="Kruger M."/>
            <person name="Pelin A."/>
            <person name="Brachmann A."/>
            <person name="Corradi N."/>
        </authorList>
    </citation>
    <scope>NUCLEOTIDE SEQUENCE [LARGE SCALE GENOMIC DNA]</scope>
    <source>
        <strain evidence="7 8">A4</strain>
    </source>
</reference>
<comment type="caution">
    <text evidence="7">The sequence shown here is derived from an EMBL/GenBank/DDBJ whole genome shotgun (WGS) entry which is preliminary data.</text>
</comment>
<evidence type="ECO:0000313" key="8">
    <source>
        <dbReference type="Proteomes" id="UP000234323"/>
    </source>
</evidence>
<feature type="transmembrane region" description="Helical" evidence="5">
    <location>
        <begin position="9"/>
        <end position="30"/>
    </location>
</feature>
<feature type="transmembrane region" description="Helical" evidence="5">
    <location>
        <begin position="205"/>
        <end position="222"/>
    </location>
</feature>
<dbReference type="InterPro" id="IPR000620">
    <property type="entry name" value="EamA_dom"/>
</dbReference>
<proteinExistence type="predicted"/>
<dbReference type="AlphaFoldDB" id="A0A2I1G8B3"/>
<dbReference type="InterPro" id="IPR037185">
    <property type="entry name" value="EmrE-like"/>
</dbReference>
<comment type="subcellular location">
    <subcellularLocation>
        <location evidence="1">Membrane</location>
        <topology evidence="1">Multi-pass membrane protein</topology>
    </subcellularLocation>
</comment>
<dbReference type="GO" id="GO:0000329">
    <property type="term" value="C:fungal-type vacuole membrane"/>
    <property type="evidence" value="ECO:0007669"/>
    <property type="project" value="TreeGrafter"/>
</dbReference>
<evidence type="ECO:0000259" key="6">
    <source>
        <dbReference type="Pfam" id="PF00892"/>
    </source>
</evidence>
<dbReference type="SUPFAM" id="SSF103481">
    <property type="entry name" value="Multidrug resistance efflux transporter EmrE"/>
    <property type="match status" value="2"/>
</dbReference>